<dbReference type="PANTHER" id="PTHR20941:SF1">
    <property type="entry name" value="FOLIC ACID SYNTHESIS PROTEIN FOL1"/>
    <property type="match status" value="1"/>
</dbReference>
<dbReference type="GO" id="GO:0003848">
    <property type="term" value="F:2-amino-4-hydroxy-6-hydroxymethyldihydropteridine diphosphokinase activity"/>
    <property type="evidence" value="ECO:0007669"/>
    <property type="project" value="UniProtKB-EC"/>
</dbReference>
<gene>
    <name evidence="17" type="primary">FOL1</name>
    <name evidence="17" type="ORF">DEBR0S1_08680G</name>
</gene>
<sequence length="793" mass="88931">MRFSALHGRSRPIGTVQNITNDTVTIQRLRLQFLVNGEPKKLQISTNLHTSFERAGSTDDLKYSINYAVLSRQLLDYSKENAKRSFPTYNNLGMHIFNDILCNLKACRSAKVEISRQLDAGGEFGVEMERTKADNGEFICDKLTRDQININGLRCMAVIGVFTFERFKKQPVVLDITIPMKFDGQTKVPGFNESLAMKIRQYVEESNFKTVEALSINVNKMILQGLPEDDAKVSVSVRKPDAIVGAESVGVQSDRTREQIHDINSVAKFDSSAASTDKFQIPNLNSESQMKVETTSISHHIAYLAFGTNQGNQLQNINNALKALEAKKIHIIATSSLYRSKPMYYLEQADFFNGCLKVSTDLTPEELLKELKDIEYNILHRVKKFANGPRSIDLDIILYDNLIVNTPDLNIPHIRMLERTFVMLPLCELVPPDMLHPVTAEPLHSHLQQLLTGEKKVDKNKQESSDLWTIVPIQKEDGSVRYMEYGSIHKKSKTQLMAILNVTPDSFSDGSVDNLRMSNAMDRVASMISNDVDIIDVGGCSTRPNSVQATEDEELSRILPVVKAIKKKYGDKILVSVDTYRARVAEETIKAGADIINDISAGMFDDKMYSVVAKYGVPYIINHTRGNINTMTSLTDYNATPDGNFVIYNERTTEGEIEIGEIGKELSKLMCKMFQQGIKRWQLILDPGLGFAKGLSANVMVIRNLPYFKRYKQLDKRTGQYISFDNIPVLLGPSRKRFIGAITGKNPAKKRVEGTGACVAAGIGFGSDIVRVHDYMEMKDVCLMSDAIYKGIY</sequence>
<keyword evidence="11" id="KW-0418">Kinase</keyword>
<evidence type="ECO:0000256" key="4">
    <source>
        <dbReference type="ARBA" id="ARBA00004763"/>
    </source>
</evidence>
<evidence type="ECO:0000313" key="17">
    <source>
        <dbReference type="EMBL" id="VUG16138.1"/>
    </source>
</evidence>
<dbReference type="Pfam" id="PF02152">
    <property type="entry name" value="FolB"/>
    <property type="match status" value="1"/>
</dbReference>
<dbReference type="NCBIfam" id="TIGR00526">
    <property type="entry name" value="folB_dom"/>
    <property type="match status" value="1"/>
</dbReference>
<comment type="similarity">
    <text evidence="7">In the C-terminal section; belongs to the DHPS family.</text>
</comment>
<evidence type="ECO:0000259" key="16">
    <source>
        <dbReference type="PROSITE" id="PS50972"/>
    </source>
</evidence>
<evidence type="ECO:0000256" key="14">
    <source>
        <dbReference type="ARBA" id="ARBA00022909"/>
    </source>
</evidence>
<dbReference type="Proteomes" id="UP000478008">
    <property type="component" value="Unassembled WGS sequence"/>
</dbReference>
<dbReference type="PROSITE" id="PS00792">
    <property type="entry name" value="DHPS_1"/>
    <property type="match status" value="1"/>
</dbReference>
<evidence type="ECO:0000256" key="5">
    <source>
        <dbReference type="ARBA" id="ARBA00005051"/>
    </source>
</evidence>
<evidence type="ECO:0000256" key="6">
    <source>
        <dbReference type="ARBA" id="ARBA00009640"/>
    </source>
</evidence>
<keyword evidence="9" id="KW-0479">Metal-binding</keyword>
<dbReference type="Gene3D" id="3.20.20.20">
    <property type="entry name" value="Dihydropteroate synthase-like"/>
    <property type="match status" value="1"/>
</dbReference>
<dbReference type="UniPathway" id="UPA00077">
    <property type="reaction ID" value="UER00155"/>
</dbReference>
<keyword evidence="14" id="KW-0289">Folate biosynthesis</keyword>
<dbReference type="SUPFAM" id="SSF55083">
    <property type="entry name" value="6-hydroxymethyl-7,8-dihydropterin pyrophosphokinase, HPPK"/>
    <property type="match status" value="1"/>
</dbReference>
<keyword evidence="12" id="KW-0067">ATP-binding</keyword>
<dbReference type="PANTHER" id="PTHR20941">
    <property type="entry name" value="FOLATE SYNTHESIS PROTEINS"/>
    <property type="match status" value="1"/>
</dbReference>
<dbReference type="GO" id="GO:0046654">
    <property type="term" value="P:tetrahydrofolate biosynthetic process"/>
    <property type="evidence" value="ECO:0007669"/>
    <property type="project" value="UniProtKB-UniPathway"/>
</dbReference>
<evidence type="ECO:0000256" key="9">
    <source>
        <dbReference type="ARBA" id="ARBA00022723"/>
    </source>
</evidence>
<dbReference type="InterPro" id="IPR045031">
    <property type="entry name" value="DHP_synth-like"/>
</dbReference>
<comment type="catalytic activity">
    <reaction evidence="2">
        <text>6-hydroxymethyl-7,8-dihydropterin + ATP = (7,8-dihydropterin-6-yl)methyl diphosphate + AMP + H(+)</text>
        <dbReference type="Rhea" id="RHEA:11412"/>
        <dbReference type="ChEBI" id="CHEBI:15378"/>
        <dbReference type="ChEBI" id="CHEBI:30616"/>
        <dbReference type="ChEBI" id="CHEBI:44841"/>
        <dbReference type="ChEBI" id="CHEBI:72950"/>
        <dbReference type="ChEBI" id="CHEBI:456215"/>
        <dbReference type="EC" id="2.7.6.3"/>
    </reaction>
</comment>
<dbReference type="GO" id="GO:0004156">
    <property type="term" value="F:dihydropteroate synthase activity"/>
    <property type="evidence" value="ECO:0007669"/>
    <property type="project" value="UniProtKB-EC"/>
</dbReference>
<dbReference type="InterPro" id="IPR000550">
    <property type="entry name" value="Hppk"/>
</dbReference>
<evidence type="ECO:0000256" key="10">
    <source>
        <dbReference type="ARBA" id="ARBA00022741"/>
    </source>
</evidence>
<dbReference type="GO" id="GO:0005524">
    <property type="term" value="F:ATP binding"/>
    <property type="evidence" value="ECO:0007669"/>
    <property type="project" value="UniProtKB-KW"/>
</dbReference>
<dbReference type="InterPro" id="IPR000489">
    <property type="entry name" value="Pterin-binding_dom"/>
</dbReference>
<dbReference type="InterPro" id="IPR006157">
    <property type="entry name" value="FolB_dom"/>
</dbReference>
<keyword evidence="18" id="KW-1185">Reference proteome</keyword>
<dbReference type="Gene3D" id="3.30.70.560">
    <property type="entry name" value="7,8-Dihydro-6-hydroxymethylpterin-pyrophosphokinase HPPK"/>
    <property type="match status" value="1"/>
</dbReference>
<dbReference type="CDD" id="cd00739">
    <property type="entry name" value="DHPS"/>
    <property type="match status" value="1"/>
</dbReference>
<dbReference type="Gene3D" id="3.30.1130.10">
    <property type="match status" value="2"/>
</dbReference>
<keyword evidence="13" id="KW-0460">Magnesium</keyword>
<dbReference type="Pfam" id="PF00809">
    <property type="entry name" value="Pterin_bind"/>
    <property type="match status" value="1"/>
</dbReference>
<comment type="pathway">
    <text evidence="5">Cofactor biosynthesis; tetrahydrofolate biosynthesis; 2-amino-4-hydroxy-6-hydroxymethyl-7,8-dihydropteridine diphosphate from 7,8-dihydroneopterin triphosphate: step 4/4.</text>
</comment>
<keyword evidence="8" id="KW-0808">Transferase</keyword>
<dbReference type="GO" id="GO:0046656">
    <property type="term" value="P:folic acid biosynthetic process"/>
    <property type="evidence" value="ECO:0007669"/>
    <property type="project" value="UniProtKB-KW"/>
</dbReference>
<dbReference type="InterPro" id="IPR035907">
    <property type="entry name" value="Hppk_sf"/>
</dbReference>
<evidence type="ECO:0000256" key="15">
    <source>
        <dbReference type="ARBA" id="ARBA00023268"/>
    </source>
</evidence>
<comment type="catalytic activity">
    <reaction evidence="1">
        <text>(7,8-dihydropterin-6-yl)methyl diphosphate + 4-aminobenzoate = 7,8-dihydropteroate + diphosphate</text>
        <dbReference type="Rhea" id="RHEA:19949"/>
        <dbReference type="ChEBI" id="CHEBI:17836"/>
        <dbReference type="ChEBI" id="CHEBI:17839"/>
        <dbReference type="ChEBI" id="CHEBI:33019"/>
        <dbReference type="ChEBI" id="CHEBI:72950"/>
        <dbReference type="EC" id="2.5.1.15"/>
    </reaction>
</comment>
<dbReference type="GO" id="GO:0016301">
    <property type="term" value="F:kinase activity"/>
    <property type="evidence" value="ECO:0007669"/>
    <property type="project" value="UniProtKB-KW"/>
</dbReference>
<dbReference type="SUPFAM" id="SSF55620">
    <property type="entry name" value="Tetrahydrobiopterin biosynthesis enzymes-like"/>
    <property type="match status" value="2"/>
</dbReference>
<dbReference type="AlphaFoldDB" id="A0A7D9CUU0"/>
<keyword evidence="10" id="KW-0547">Nucleotide-binding</keyword>
<evidence type="ECO:0000256" key="3">
    <source>
        <dbReference type="ARBA" id="ARBA00001946"/>
    </source>
</evidence>
<evidence type="ECO:0000256" key="8">
    <source>
        <dbReference type="ARBA" id="ARBA00022679"/>
    </source>
</evidence>
<feature type="domain" description="Pterin-binding" evidence="16">
    <location>
        <begin position="494"/>
        <end position="783"/>
    </location>
</feature>
<protein>
    <submittedName>
        <fullName evidence="17">DEBR0S1_08680g1_1</fullName>
    </submittedName>
</protein>
<evidence type="ECO:0000256" key="13">
    <source>
        <dbReference type="ARBA" id="ARBA00022842"/>
    </source>
</evidence>
<organism evidence="17 18">
    <name type="scientific">Dekkera bruxellensis</name>
    <name type="common">Brettanomyces custersii</name>
    <dbReference type="NCBI Taxonomy" id="5007"/>
    <lineage>
        <taxon>Eukaryota</taxon>
        <taxon>Fungi</taxon>
        <taxon>Dikarya</taxon>
        <taxon>Ascomycota</taxon>
        <taxon>Saccharomycotina</taxon>
        <taxon>Pichiomycetes</taxon>
        <taxon>Pichiales</taxon>
        <taxon>Pichiaceae</taxon>
        <taxon>Brettanomyces</taxon>
    </lineage>
</organism>
<evidence type="ECO:0000256" key="7">
    <source>
        <dbReference type="ARBA" id="ARBA00009951"/>
    </source>
</evidence>
<dbReference type="GO" id="GO:0046872">
    <property type="term" value="F:metal ion binding"/>
    <property type="evidence" value="ECO:0007669"/>
    <property type="project" value="UniProtKB-KW"/>
</dbReference>
<evidence type="ECO:0000256" key="2">
    <source>
        <dbReference type="ARBA" id="ARBA00000198"/>
    </source>
</evidence>
<reference evidence="17 18" key="1">
    <citation type="submission" date="2019-07" db="EMBL/GenBank/DDBJ databases">
        <authorList>
            <person name="Friedrich A."/>
            <person name="Schacherer J."/>
        </authorList>
    </citation>
    <scope>NUCLEOTIDE SEQUENCE [LARGE SCALE GENOMIC DNA]</scope>
</reference>
<dbReference type="InterPro" id="IPR011005">
    <property type="entry name" value="Dihydropteroate_synth-like_sf"/>
</dbReference>
<evidence type="ECO:0000256" key="1">
    <source>
        <dbReference type="ARBA" id="ARBA00000012"/>
    </source>
</evidence>
<dbReference type="NCBIfam" id="TIGR01496">
    <property type="entry name" value="DHPS"/>
    <property type="match status" value="1"/>
</dbReference>
<accession>A0A7D9CUU0</accession>
<name>A0A7D9CUU0_DEKBR</name>
<evidence type="ECO:0000313" key="18">
    <source>
        <dbReference type="Proteomes" id="UP000478008"/>
    </source>
</evidence>
<dbReference type="GO" id="GO:0005740">
    <property type="term" value="C:mitochondrial envelope"/>
    <property type="evidence" value="ECO:0007669"/>
    <property type="project" value="TreeGrafter"/>
</dbReference>
<dbReference type="NCBIfam" id="TIGR01498">
    <property type="entry name" value="folK"/>
    <property type="match status" value="1"/>
</dbReference>
<evidence type="ECO:0000256" key="12">
    <source>
        <dbReference type="ARBA" id="ARBA00022840"/>
    </source>
</evidence>
<dbReference type="CDD" id="cd00483">
    <property type="entry name" value="HPPK"/>
    <property type="match status" value="1"/>
</dbReference>
<comment type="similarity">
    <text evidence="6">In the N-terminal section; belongs to the DHNA family.</text>
</comment>
<dbReference type="SUPFAM" id="SSF51717">
    <property type="entry name" value="Dihydropteroate synthetase-like"/>
    <property type="match status" value="1"/>
</dbReference>
<dbReference type="SMART" id="SM00905">
    <property type="entry name" value="FolB"/>
    <property type="match status" value="2"/>
</dbReference>
<keyword evidence="15" id="KW-0511">Multifunctional enzyme</keyword>
<comment type="pathway">
    <text evidence="4">Cofactor biosynthesis; tetrahydrofolate biosynthesis; 7,8-dihydrofolate from 2-amino-4-hydroxy-6-hydroxymethyl-7,8-dihydropteridine diphosphate and 4-aminobenzoate: step 1/2.</text>
</comment>
<proteinExistence type="inferred from homology"/>
<dbReference type="InterPro" id="IPR043133">
    <property type="entry name" value="GTP-CH-I_C/QueF"/>
</dbReference>
<dbReference type="GO" id="GO:0004150">
    <property type="term" value="F:dihydroneopterin aldolase activity"/>
    <property type="evidence" value="ECO:0007669"/>
    <property type="project" value="InterPro"/>
</dbReference>
<dbReference type="Pfam" id="PF01288">
    <property type="entry name" value="HPPK"/>
    <property type="match status" value="1"/>
</dbReference>
<dbReference type="InterPro" id="IPR006390">
    <property type="entry name" value="DHP_synth_dom"/>
</dbReference>
<evidence type="ECO:0000256" key="11">
    <source>
        <dbReference type="ARBA" id="ARBA00022777"/>
    </source>
</evidence>
<dbReference type="EMBL" id="CABFWN010000001">
    <property type="protein sequence ID" value="VUG16138.1"/>
    <property type="molecule type" value="Genomic_DNA"/>
</dbReference>
<dbReference type="PROSITE" id="PS50972">
    <property type="entry name" value="PTERIN_BINDING"/>
    <property type="match status" value="1"/>
</dbReference>
<comment type="cofactor">
    <cofactor evidence="3">
        <name>Mg(2+)</name>
        <dbReference type="ChEBI" id="CHEBI:18420"/>
    </cofactor>
</comment>